<feature type="compositionally biased region" description="Polar residues" evidence="1">
    <location>
        <begin position="199"/>
        <end position="221"/>
    </location>
</feature>
<reference evidence="2 3" key="1">
    <citation type="submission" date="2017-11" db="EMBL/GenBank/DDBJ databases">
        <title>The genome of Rhizophagus clarus HR1 reveals common genetic basis of auxotrophy among arbuscular mycorrhizal fungi.</title>
        <authorList>
            <person name="Kobayashi Y."/>
        </authorList>
    </citation>
    <scope>NUCLEOTIDE SEQUENCE [LARGE SCALE GENOMIC DNA]</scope>
    <source>
        <strain evidence="2 3">HR1</strain>
    </source>
</reference>
<feature type="region of interest" description="Disordered" evidence="1">
    <location>
        <begin position="420"/>
        <end position="481"/>
    </location>
</feature>
<feature type="compositionally biased region" description="Polar residues" evidence="1">
    <location>
        <begin position="126"/>
        <end position="137"/>
    </location>
</feature>
<protein>
    <submittedName>
        <fullName evidence="2">Uncharacterized protein</fullName>
    </submittedName>
</protein>
<feature type="compositionally biased region" description="Polar residues" evidence="1">
    <location>
        <begin position="460"/>
        <end position="481"/>
    </location>
</feature>
<accession>A0A2Z6R0J8</accession>
<dbReference type="EMBL" id="BEXD01000922">
    <property type="protein sequence ID" value="GBB91134.1"/>
    <property type="molecule type" value="Genomic_DNA"/>
</dbReference>
<organism evidence="2 3">
    <name type="scientific">Rhizophagus clarus</name>
    <dbReference type="NCBI Taxonomy" id="94130"/>
    <lineage>
        <taxon>Eukaryota</taxon>
        <taxon>Fungi</taxon>
        <taxon>Fungi incertae sedis</taxon>
        <taxon>Mucoromycota</taxon>
        <taxon>Glomeromycotina</taxon>
        <taxon>Glomeromycetes</taxon>
        <taxon>Glomerales</taxon>
        <taxon>Glomeraceae</taxon>
        <taxon>Rhizophagus</taxon>
    </lineage>
</organism>
<comment type="caution">
    <text evidence="2">The sequence shown here is derived from an EMBL/GenBank/DDBJ whole genome shotgun (WGS) entry which is preliminary data.</text>
</comment>
<sequence>MDSSTQETIHSDPKWFFKHQKEDIFRHIKWSVREIMLENKDFFSQVEMDDELLKQFLVANKDIMQTVETPKCMQTKSFLLPSFIATCIGIFIKENCYHDWEICAANLETQPPVQQQQPISDIATPQPAQHQSDSMNLDDSHGDTNSKVPSTPHRPNPIIPPATPLSRAQKKSAKKKLKKLQKQQQQQDENPFIVPSRPSPEQTPSGSKVVTFNNVSPQQATSSKSSDNSKSSEQSTTIPEKKRKQEHLADNFNNSNLILTGYCPQQEEQAQLLDLIVYDIPAKWDSYTLLGNLSFWGKIVSISTRCHKKYLSARVRLIPNHECLKAYNGGEWTFQAVITDIPADMTESTLFPNCTPSKFLAESGMKSFKVIKEFLGQRKLIGYFATWDQASKCISTPQLWNDVSLSWCRYSSPKLGLKKHPPARFGNAGNKYTRQSKPTCPHHTNLDNHRYHNQNKKENSPLNSGSTYKRNSCSKSNQSNRPDVKQLVAGLKALLEQFI</sequence>
<evidence type="ECO:0000313" key="2">
    <source>
        <dbReference type="EMBL" id="GBB91134.1"/>
    </source>
</evidence>
<feature type="compositionally biased region" description="Basic residues" evidence="1">
    <location>
        <begin position="168"/>
        <end position="181"/>
    </location>
</feature>
<feature type="compositionally biased region" description="Pro residues" evidence="1">
    <location>
        <begin position="152"/>
        <end position="163"/>
    </location>
</feature>
<proteinExistence type="predicted"/>
<name>A0A2Z6R0J8_9GLOM</name>
<feature type="compositionally biased region" description="Basic and acidic residues" evidence="1">
    <location>
        <begin position="444"/>
        <end position="459"/>
    </location>
</feature>
<evidence type="ECO:0000313" key="3">
    <source>
        <dbReference type="Proteomes" id="UP000247702"/>
    </source>
</evidence>
<dbReference type="Proteomes" id="UP000247702">
    <property type="component" value="Unassembled WGS sequence"/>
</dbReference>
<feature type="region of interest" description="Disordered" evidence="1">
    <location>
        <begin position="114"/>
        <end position="247"/>
    </location>
</feature>
<dbReference type="AlphaFoldDB" id="A0A2Z6R0J8"/>
<gene>
    <name evidence="2" type="ORF">RclHR1_18280004</name>
</gene>
<evidence type="ECO:0000256" key="1">
    <source>
        <dbReference type="SAM" id="MobiDB-lite"/>
    </source>
</evidence>
<keyword evidence="3" id="KW-1185">Reference proteome</keyword>
<feature type="compositionally biased region" description="Low complexity" evidence="1">
    <location>
        <begin position="222"/>
        <end position="235"/>
    </location>
</feature>